<dbReference type="OrthoDB" id="164487at2759"/>
<dbReference type="PANTHER" id="PTHR13510:SF44">
    <property type="entry name" value="RABENOSYN-5"/>
    <property type="match status" value="1"/>
</dbReference>
<evidence type="ECO:0000313" key="2">
    <source>
        <dbReference type="Proteomes" id="UP000794436"/>
    </source>
</evidence>
<organism evidence="1 2">
    <name type="scientific">Pythium oligandrum</name>
    <name type="common">Mycoparasitic fungus</name>
    <dbReference type="NCBI Taxonomy" id="41045"/>
    <lineage>
        <taxon>Eukaryota</taxon>
        <taxon>Sar</taxon>
        <taxon>Stramenopiles</taxon>
        <taxon>Oomycota</taxon>
        <taxon>Peronosporomycetes</taxon>
        <taxon>Pythiales</taxon>
        <taxon>Pythiaceae</taxon>
        <taxon>Pythium</taxon>
    </lineage>
</organism>
<evidence type="ECO:0000313" key="1">
    <source>
        <dbReference type="EMBL" id="TMW61357.1"/>
    </source>
</evidence>
<dbReference type="InterPro" id="IPR052727">
    <property type="entry name" value="Rab4/Rab5_effector"/>
</dbReference>
<dbReference type="AlphaFoldDB" id="A0A8K1CDN1"/>
<evidence type="ECO:0008006" key="3">
    <source>
        <dbReference type="Google" id="ProtNLM"/>
    </source>
</evidence>
<dbReference type="CDD" id="cd00065">
    <property type="entry name" value="FYVE_like_SF"/>
    <property type="match status" value="1"/>
</dbReference>
<comment type="caution">
    <text evidence="1">The sequence shown here is derived from an EMBL/GenBank/DDBJ whole genome shotgun (WGS) entry which is preliminary data.</text>
</comment>
<dbReference type="Proteomes" id="UP000794436">
    <property type="component" value="Unassembled WGS sequence"/>
</dbReference>
<dbReference type="InterPro" id="IPR023393">
    <property type="entry name" value="START-like_dom_sf"/>
</dbReference>
<dbReference type="PANTHER" id="PTHR13510">
    <property type="entry name" value="FYVE-FINGER-CONTAINING RAB5 EFFECTOR PROTEIN RABENOSYN-5-RELATED"/>
    <property type="match status" value="1"/>
</dbReference>
<sequence length="454" mass="50607">MARSPLSEAIPDLELSPSEQHDVIEKTAAVLAETLDIERQFLVGRGSLRKSEWKQVRGGRGDFRLFRERRRSQSQRRVNTADMELEKVDTGLEALGLEEVDWPDTSSVNESLYSDSISGSFVSDSVPLRFLNQLPDDTVMSNTSSSHSSGGASVTPTSDYARIPMVVSAGQVDGNLEDVLFGWFGGDDRSWQLRSAYIKDKYTDARILSTVLAPTPEDPYRFLGVKWFARQDSSLVFGTLIKDRDFLVIEATGLTRDENGVPHGYYIMHSYRHPLVPEFSDRKILRCELSLCYISRQVGPNKVHIFNRGFIDPKGIMPPSIAITISANALSGCAKSVETSLSKKLMWLVEQHKHDREQLESQRNEAMSSRTCEVCNKTVRFLTGNLSFCHVCGLCACSNCTVQRRLVVDISASGVLDRVLSFCSTCVLTAKQLPPHQVAADTLSLTPQFLDLEK</sequence>
<dbReference type="SUPFAM" id="SSF57903">
    <property type="entry name" value="FYVE/PHD zinc finger"/>
    <property type="match status" value="1"/>
</dbReference>
<dbReference type="EMBL" id="SPLM01000076">
    <property type="protein sequence ID" value="TMW61357.1"/>
    <property type="molecule type" value="Genomic_DNA"/>
</dbReference>
<proteinExistence type="predicted"/>
<protein>
    <recommendedName>
        <fullName evidence="3">FYVE-type domain-containing protein</fullName>
    </recommendedName>
</protein>
<dbReference type="InterPro" id="IPR011011">
    <property type="entry name" value="Znf_FYVE_PHD"/>
</dbReference>
<dbReference type="Gene3D" id="3.30.530.20">
    <property type="match status" value="1"/>
</dbReference>
<keyword evidence="2" id="KW-1185">Reference proteome</keyword>
<accession>A0A8K1CDN1</accession>
<name>A0A8K1CDN1_PYTOL</name>
<reference evidence="1" key="1">
    <citation type="submission" date="2019-03" db="EMBL/GenBank/DDBJ databases">
        <title>Long read genome sequence of the mycoparasitic Pythium oligandrum ATCC 38472 isolated from sugarbeet rhizosphere.</title>
        <authorList>
            <person name="Gaulin E."/>
        </authorList>
    </citation>
    <scope>NUCLEOTIDE SEQUENCE</scope>
    <source>
        <strain evidence="1">ATCC 38472_TT</strain>
    </source>
</reference>
<gene>
    <name evidence="1" type="ORF">Poli38472_012548</name>
</gene>